<dbReference type="RefSeq" id="WP_348263612.1">
    <property type="nucleotide sequence ID" value="NZ_CP121196.1"/>
</dbReference>
<dbReference type="InterPro" id="IPR029439">
    <property type="entry name" value="Wzt_C"/>
</dbReference>
<reference evidence="6" key="1">
    <citation type="submission" date="2023-03" db="EMBL/GenBank/DDBJ databases">
        <title>Edaphobacter sp.</title>
        <authorList>
            <person name="Huber K.J."/>
            <person name="Papendorf J."/>
            <person name="Pilke C."/>
            <person name="Bunk B."/>
            <person name="Sproeer C."/>
            <person name="Pester M."/>
        </authorList>
    </citation>
    <scope>NUCLEOTIDE SEQUENCE</scope>
    <source>
        <strain evidence="6">DSM 110680</strain>
    </source>
</reference>
<evidence type="ECO:0000256" key="1">
    <source>
        <dbReference type="ARBA" id="ARBA00005417"/>
    </source>
</evidence>
<dbReference type="CDD" id="cd03220">
    <property type="entry name" value="ABC_KpsT_Wzt"/>
    <property type="match status" value="1"/>
</dbReference>
<evidence type="ECO:0000313" key="6">
    <source>
        <dbReference type="EMBL" id="XBH18387.1"/>
    </source>
</evidence>
<dbReference type="AlphaFoldDB" id="A0AAU7DM70"/>
<comment type="similarity">
    <text evidence="1">Belongs to the ABC transporter superfamily.</text>
</comment>
<dbReference type="CDD" id="cd10147">
    <property type="entry name" value="Wzt_C-like"/>
    <property type="match status" value="1"/>
</dbReference>
<proteinExistence type="inferred from homology"/>
<dbReference type="EMBL" id="CP121196">
    <property type="protein sequence ID" value="XBH18387.1"/>
    <property type="molecule type" value="Genomic_DNA"/>
</dbReference>
<protein>
    <submittedName>
        <fullName evidence="6">ABC transporter ATP-binding protein</fullName>
    </submittedName>
</protein>
<sequence length="417" mass="45656">MSDIAIRAENLGKRYDIGALQLGRGRYTYNSLRDSIANAASAPFRIVRSWIGGDGGMGRDEDRTIWALKDVSFEIKRGDIVGVIGRNGAGKSTLLKLLARITKPTTGRAEIHGRVGSLLEVGTGFHPELTGRDNIYLNGSILGMKRAEIARRFDEIVAFAEVEQFIDTPVKHYSSGMYLRLAFAVAAHLETDVLLVDEVLAVGDYRFQEKCIGKMRDVATTGRTILFVSHSMASVQRLCKRAIAFSGGRLVADDSPATVIAGYIGNNLGDTYIEAANPTQPTITRAALVLNDQTLLLSIDFESPFPLTPPVFGFVIYNSVGTPVFGTNNRADPISPPPEPSRAGRFEVAIPADHFRPDRYLFSFWLGDPFTDYCVREMVLQVELNGSVGGGLPTEGNGNIYLNTDWRYEASRKANTP</sequence>
<dbReference type="PANTHER" id="PTHR46743">
    <property type="entry name" value="TEICHOIC ACIDS EXPORT ATP-BINDING PROTEIN TAGH"/>
    <property type="match status" value="1"/>
</dbReference>
<dbReference type="Gene3D" id="3.40.50.300">
    <property type="entry name" value="P-loop containing nucleotide triphosphate hydrolases"/>
    <property type="match status" value="1"/>
</dbReference>
<evidence type="ECO:0000256" key="3">
    <source>
        <dbReference type="ARBA" id="ARBA00022741"/>
    </source>
</evidence>
<keyword evidence="3" id="KW-0547">Nucleotide-binding</keyword>
<dbReference type="InterPro" id="IPR015860">
    <property type="entry name" value="ABC_transpr_TagH-like"/>
</dbReference>
<dbReference type="PANTHER" id="PTHR46743:SF2">
    <property type="entry name" value="TEICHOIC ACIDS EXPORT ATP-BINDING PROTEIN TAGH"/>
    <property type="match status" value="1"/>
</dbReference>
<dbReference type="GO" id="GO:0016887">
    <property type="term" value="F:ATP hydrolysis activity"/>
    <property type="evidence" value="ECO:0007669"/>
    <property type="project" value="InterPro"/>
</dbReference>
<name>A0AAU7DM70_9BACT</name>
<dbReference type="GO" id="GO:0140359">
    <property type="term" value="F:ABC-type transporter activity"/>
    <property type="evidence" value="ECO:0007669"/>
    <property type="project" value="InterPro"/>
</dbReference>
<dbReference type="GO" id="GO:0016020">
    <property type="term" value="C:membrane"/>
    <property type="evidence" value="ECO:0007669"/>
    <property type="project" value="InterPro"/>
</dbReference>
<dbReference type="Pfam" id="PF00005">
    <property type="entry name" value="ABC_tran"/>
    <property type="match status" value="1"/>
</dbReference>
<evidence type="ECO:0000259" key="5">
    <source>
        <dbReference type="PROSITE" id="PS50893"/>
    </source>
</evidence>
<dbReference type="InterPro" id="IPR003439">
    <property type="entry name" value="ABC_transporter-like_ATP-bd"/>
</dbReference>
<dbReference type="InterPro" id="IPR003593">
    <property type="entry name" value="AAA+_ATPase"/>
</dbReference>
<dbReference type="InterPro" id="IPR050683">
    <property type="entry name" value="Bact_Polysacc_Export_ATP-bd"/>
</dbReference>
<dbReference type="SUPFAM" id="SSF52540">
    <property type="entry name" value="P-loop containing nucleoside triphosphate hydrolases"/>
    <property type="match status" value="1"/>
</dbReference>
<dbReference type="SMART" id="SM00382">
    <property type="entry name" value="AAA"/>
    <property type="match status" value="1"/>
</dbReference>
<dbReference type="PROSITE" id="PS50893">
    <property type="entry name" value="ABC_TRANSPORTER_2"/>
    <property type="match status" value="1"/>
</dbReference>
<evidence type="ECO:0000256" key="2">
    <source>
        <dbReference type="ARBA" id="ARBA00022448"/>
    </source>
</evidence>
<dbReference type="InterPro" id="IPR027417">
    <property type="entry name" value="P-loop_NTPase"/>
</dbReference>
<dbReference type="Pfam" id="PF14524">
    <property type="entry name" value="Wzt_C"/>
    <property type="match status" value="1"/>
</dbReference>
<keyword evidence="2" id="KW-0813">Transport</keyword>
<dbReference type="Gene3D" id="2.70.50.60">
    <property type="entry name" value="abc- transporter (atp binding component) like domain"/>
    <property type="match status" value="1"/>
</dbReference>
<gene>
    <name evidence="6" type="ORF">P8935_03410</name>
</gene>
<keyword evidence="4 6" id="KW-0067">ATP-binding</keyword>
<feature type="domain" description="ABC transporter" evidence="5">
    <location>
        <begin position="44"/>
        <end position="272"/>
    </location>
</feature>
<organism evidence="6">
    <name type="scientific">Telmatobacter sp. DSM 110680</name>
    <dbReference type="NCBI Taxonomy" id="3036704"/>
    <lineage>
        <taxon>Bacteria</taxon>
        <taxon>Pseudomonadati</taxon>
        <taxon>Acidobacteriota</taxon>
        <taxon>Terriglobia</taxon>
        <taxon>Terriglobales</taxon>
        <taxon>Acidobacteriaceae</taxon>
        <taxon>Telmatobacter</taxon>
    </lineage>
</organism>
<accession>A0AAU7DM70</accession>
<dbReference type="GO" id="GO:0005524">
    <property type="term" value="F:ATP binding"/>
    <property type="evidence" value="ECO:0007669"/>
    <property type="project" value="UniProtKB-KW"/>
</dbReference>
<evidence type="ECO:0000256" key="4">
    <source>
        <dbReference type="ARBA" id="ARBA00022840"/>
    </source>
</evidence>